<protein>
    <submittedName>
        <fullName evidence="1">Uncharacterized protein</fullName>
    </submittedName>
</protein>
<dbReference type="AlphaFoldDB" id="A0A3M7CFV0"/>
<organism evidence="1 2">
    <name type="scientific">Hortaea werneckii</name>
    <name type="common">Black yeast</name>
    <name type="synonym">Cladosporium werneckii</name>
    <dbReference type="NCBI Taxonomy" id="91943"/>
    <lineage>
        <taxon>Eukaryota</taxon>
        <taxon>Fungi</taxon>
        <taxon>Dikarya</taxon>
        <taxon>Ascomycota</taxon>
        <taxon>Pezizomycotina</taxon>
        <taxon>Dothideomycetes</taxon>
        <taxon>Dothideomycetidae</taxon>
        <taxon>Mycosphaerellales</taxon>
        <taxon>Teratosphaeriaceae</taxon>
        <taxon>Hortaea</taxon>
    </lineage>
</organism>
<sequence>MGLHELELPQDIYLSSWRRALAGVLAAWNDMKLATIGQRRTRNDRDEDIATFFHKFKNGQLQAESIQLMQILVILTNARGQLALRRTALKKEEERLYQRFKDEGVLKPDEKSRIRPSKAETAIDKVVTMIQEDYYQANTQSKADEDLAHATIRFWQTQKDTGERSEPVEEDS</sequence>
<proteinExistence type="predicted"/>
<evidence type="ECO:0000313" key="2">
    <source>
        <dbReference type="Proteomes" id="UP000269276"/>
    </source>
</evidence>
<accession>A0A3M7CFV0</accession>
<dbReference type="EMBL" id="QWIP01001002">
    <property type="protein sequence ID" value="RMY50935.1"/>
    <property type="molecule type" value="Genomic_DNA"/>
</dbReference>
<dbReference type="Proteomes" id="UP000269276">
    <property type="component" value="Unassembled WGS sequence"/>
</dbReference>
<comment type="caution">
    <text evidence="1">The sequence shown here is derived from an EMBL/GenBank/DDBJ whole genome shotgun (WGS) entry which is preliminary data.</text>
</comment>
<reference evidence="1 2" key="1">
    <citation type="journal article" date="2018" name="BMC Genomics">
        <title>Genomic evidence for intraspecific hybridization in a clonal and extremely halotolerant yeast.</title>
        <authorList>
            <person name="Gostincar C."/>
            <person name="Stajich J.E."/>
            <person name="Zupancic J."/>
            <person name="Zalar P."/>
            <person name="Gunde-Cimerman N."/>
        </authorList>
    </citation>
    <scope>NUCLEOTIDE SEQUENCE [LARGE SCALE GENOMIC DNA]</scope>
    <source>
        <strain evidence="1 2">EXF-2682</strain>
    </source>
</reference>
<name>A0A3M7CFV0_HORWE</name>
<gene>
    <name evidence="1" type="ORF">D0863_14735</name>
</gene>
<evidence type="ECO:0000313" key="1">
    <source>
        <dbReference type="EMBL" id="RMY50935.1"/>
    </source>
</evidence>